<evidence type="ECO:0000256" key="1">
    <source>
        <dbReference type="ARBA" id="ARBA00004418"/>
    </source>
</evidence>
<protein>
    <submittedName>
        <fullName evidence="10">Gram-negative pili assembly chaperone, C-terminal domain protein</fullName>
    </submittedName>
</protein>
<dbReference type="EMBL" id="CP027169">
    <property type="protein sequence ID" value="AVK09052.1"/>
    <property type="molecule type" value="Genomic_DNA"/>
</dbReference>
<keyword evidence="3" id="KW-1029">Fimbrium biogenesis</keyword>
<dbReference type="PANTHER" id="PTHR30251:SF2">
    <property type="entry name" value="FIMBRIAL CHAPERONE YADV-RELATED"/>
    <property type="match status" value="1"/>
</dbReference>
<feature type="signal peptide" evidence="7">
    <location>
        <begin position="1"/>
        <end position="27"/>
    </location>
</feature>
<name>A0A2R3J4D6_9PSED</name>
<evidence type="ECO:0000256" key="2">
    <source>
        <dbReference type="ARBA" id="ARBA00007399"/>
    </source>
</evidence>
<keyword evidence="4 7" id="KW-0732">Signal</keyword>
<gene>
    <name evidence="10" type="ORF">CSB93_4292</name>
</gene>
<accession>A0A2R3J4D6</accession>
<evidence type="ECO:0000256" key="4">
    <source>
        <dbReference type="ARBA" id="ARBA00022729"/>
    </source>
</evidence>
<dbReference type="InterPro" id="IPR016148">
    <property type="entry name" value="Pili_assmbl_chaperone_C"/>
</dbReference>
<dbReference type="Pfam" id="PF02753">
    <property type="entry name" value="PapD_C"/>
    <property type="match status" value="1"/>
</dbReference>
<feature type="domain" description="Pili assembly chaperone C-terminal" evidence="9">
    <location>
        <begin position="176"/>
        <end position="239"/>
    </location>
</feature>
<dbReference type="SUPFAM" id="SSF49584">
    <property type="entry name" value="Periplasmic chaperone C-domain"/>
    <property type="match status" value="1"/>
</dbReference>
<dbReference type="GO" id="GO:0071555">
    <property type="term" value="P:cell wall organization"/>
    <property type="evidence" value="ECO:0007669"/>
    <property type="project" value="InterPro"/>
</dbReference>
<dbReference type="Gene3D" id="2.60.40.10">
    <property type="entry name" value="Immunoglobulins"/>
    <property type="match status" value="2"/>
</dbReference>
<dbReference type="PRINTS" id="PR00969">
    <property type="entry name" value="CHAPERONPILI"/>
</dbReference>
<dbReference type="InterPro" id="IPR008962">
    <property type="entry name" value="PapD-like_sf"/>
</dbReference>
<evidence type="ECO:0000259" key="9">
    <source>
        <dbReference type="Pfam" id="PF02753"/>
    </source>
</evidence>
<reference evidence="10 11" key="1">
    <citation type="submission" date="2018-02" db="EMBL/GenBank/DDBJ databases">
        <title>FDA/CDC Antimicrobial Resistant Isolate Bank Genome Sequencing.</title>
        <authorList>
            <person name="Benahmed F.H."/>
            <person name="Lutgring J.D."/>
            <person name="Yoo B."/>
            <person name="Machado M."/>
            <person name="Brown A."/>
            <person name="McAllister G."/>
            <person name="Perry A."/>
            <person name="Halpin A.L."/>
            <person name="Vavikolanu K."/>
            <person name="Ott S."/>
            <person name="Zhao X."/>
            <person name="Tallon L.J."/>
            <person name="Sadzewicz L."/>
            <person name="Aluvathingal J."/>
            <person name="Nadendla S."/>
            <person name="Voskania-kordi A."/>
            <person name="Simonyan V."/>
            <person name="Patel J."/>
            <person name="Shawar R.M."/>
        </authorList>
    </citation>
    <scope>NUCLEOTIDE SEQUENCE [LARGE SCALE GENOMIC DNA]</scope>
    <source>
        <strain evidence="10 11">AR_0356</strain>
    </source>
</reference>
<dbReference type="InterPro" id="IPR013783">
    <property type="entry name" value="Ig-like_fold"/>
</dbReference>
<evidence type="ECO:0000256" key="7">
    <source>
        <dbReference type="SAM" id="SignalP"/>
    </source>
</evidence>
<dbReference type="PANTHER" id="PTHR30251">
    <property type="entry name" value="PILUS ASSEMBLY CHAPERONE"/>
    <property type="match status" value="1"/>
</dbReference>
<keyword evidence="5" id="KW-0574">Periplasm</keyword>
<keyword evidence="11" id="KW-1185">Reference proteome</keyword>
<comment type="subcellular location">
    <subcellularLocation>
        <location evidence="1">Periplasm</location>
    </subcellularLocation>
</comment>
<dbReference type="InterPro" id="IPR001829">
    <property type="entry name" value="Pili_assmbl_chaperone_bac"/>
</dbReference>
<dbReference type="GO" id="GO:0030288">
    <property type="term" value="C:outer membrane-bounded periplasmic space"/>
    <property type="evidence" value="ECO:0007669"/>
    <property type="project" value="InterPro"/>
</dbReference>
<evidence type="ECO:0000259" key="8">
    <source>
        <dbReference type="Pfam" id="PF00345"/>
    </source>
</evidence>
<dbReference type="SUPFAM" id="SSF49354">
    <property type="entry name" value="PapD-like"/>
    <property type="match status" value="1"/>
</dbReference>
<evidence type="ECO:0000256" key="6">
    <source>
        <dbReference type="ARBA" id="ARBA00023186"/>
    </source>
</evidence>
<evidence type="ECO:0000313" key="11">
    <source>
        <dbReference type="Proteomes" id="UP000238390"/>
    </source>
</evidence>
<dbReference type="RefSeq" id="WP_053813932.1">
    <property type="nucleotide sequence ID" value="NZ_CP027169.1"/>
</dbReference>
<feature type="chain" id="PRO_5015310620" evidence="7">
    <location>
        <begin position="28"/>
        <end position="248"/>
    </location>
</feature>
<evidence type="ECO:0000256" key="3">
    <source>
        <dbReference type="ARBA" id="ARBA00022558"/>
    </source>
</evidence>
<comment type="similarity">
    <text evidence="2">Belongs to the periplasmic pilus chaperone family.</text>
</comment>
<evidence type="ECO:0000313" key="10">
    <source>
        <dbReference type="EMBL" id="AVK09052.1"/>
    </source>
</evidence>
<evidence type="ECO:0000256" key="5">
    <source>
        <dbReference type="ARBA" id="ARBA00022764"/>
    </source>
</evidence>
<dbReference type="Pfam" id="PF00345">
    <property type="entry name" value="PapD_N"/>
    <property type="match status" value="1"/>
</dbReference>
<dbReference type="Proteomes" id="UP000238390">
    <property type="component" value="Chromosome"/>
</dbReference>
<dbReference type="FunFam" id="2.60.40.10:FF:000458">
    <property type="entry name" value="Molecular chaperone FimC"/>
    <property type="match status" value="1"/>
</dbReference>
<proteinExistence type="inferred from homology"/>
<dbReference type="InterPro" id="IPR036316">
    <property type="entry name" value="Pili_assmbl_chap_C_dom_sf"/>
</dbReference>
<organism evidence="10 11">
    <name type="scientific">Pseudomonas paraeruginosa</name>
    <dbReference type="NCBI Taxonomy" id="2994495"/>
    <lineage>
        <taxon>Bacteria</taxon>
        <taxon>Pseudomonadati</taxon>
        <taxon>Pseudomonadota</taxon>
        <taxon>Gammaproteobacteria</taxon>
        <taxon>Pseudomonadales</taxon>
        <taxon>Pseudomonadaceae</taxon>
        <taxon>Pseudomonas</taxon>
    </lineage>
</organism>
<dbReference type="InterPro" id="IPR050643">
    <property type="entry name" value="Periplasmic_pilus_chap"/>
</dbReference>
<dbReference type="AlphaFoldDB" id="A0A2R3J4D6"/>
<dbReference type="InterPro" id="IPR016147">
    <property type="entry name" value="Pili_assmbl_chaperone_N"/>
</dbReference>
<sequence>MKSFPLRPLQAATLALALALATLPVQGSVVITGTRVIYPGDAREKTVQMTNQDPFPNVIQAWIDIDDPASSPESADAPFLVNPAVARMAPGSGQTLRIVHTGPALPQDRESLFHLNVLQIPPRNAAKANRNQMLLLQRNRLKLFYRPAPLAGGSDSLAEKLRFSLRQDHGAWRVRVENPSGYHASFAAATLRVGERQWKLRSSMVPPMGQAEWVAEHPSALPPGAVRLNALLINDYGARLDVRHVLPR</sequence>
<keyword evidence="6" id="KW-0143">Chaperone</keyword>
<feature type="domain" description="Pili assembly chaperone N-terminal" evidence="8">
    <location>
        <begin position="28"/>
        <end position="150"/>
    </location>
</feature>